<keyword evidence="2" id="KW-1185">Reference proteome</keyword>
<evidence type="ECO:0000313" key="1">
    <source>
        <dbReference type="EMBL" id="CAA7260444.1"/>
    </source>
</evidence>
<dbReference type="AlphaFoldDB" id="A0A8S0W319"/>
<protein>
    <submittedName>
        <fullName evidence="1">Uncharacterized protein</fullName>
    </submittedName>
</protein>
<reference evidence="1 2" key="1">
    <citation type="submission" date="2020-01" db="EMBL/GenBank/DDBJ databases">
        <authorList>
            <person name="Gupta K D."/>
        </authorList>
    </citation>
    <scope>NUCLEOTIDE SEQUENCE [LARGE SCALE GENOMIC DNA]</scope>
</reference>
<gene>
    <name evidence="1" type="ORF">AAE3_LOCUS2797</name>
</gene>
<evidence type="ECO:0000313" key="2">
    <source>
        <dbReference type="Proteomes" id="UP000467700"/>
    </source>
</evidence>
<sequence>MTSESLREHAMDAQRYDFSKRRKPSALTICTTATTGHRIQSEDTKQLTESPTLFFGDIWDNHAIAVLSTASPSSEELPRTATTDSFSETVESSTSTLVVSNTIFTQRNEMLSTDVFEHDGYTTTRTIIRPTPVRSNILTLVTRPSLEDLKSPSRAASIPVLRRLRSLNCISTVDAFEEEIDFIQAEREKQIAGLNAGLKIRVEQDCNVYVEERWREGIQAMLYNSFPQPVVGQVVTC</sequence>
<proteinExistence type="predicted"/>
<dbReference type="EMBL" id="CACVBS010000029">
    <property type="protein sequence ID" value="CAA7260444.1"/>
    <property type="molecule type" value="Genomic_DNA"/>
</dbReference>
<accession>A0A8S0W319</accession>
<dbReference type="OrthoDB" id="3042126at2759"/>
<dbReference type="Proteomes" id="UP000467700">
    <property type="component" value="Unassembled WGS sequence"/>
</dbReference>
<comment type="caution">
    <text evidence="1">The sequence shown here is derived from an EMBL/GenBank/DDBJ whole genome shotgun (WGS) entry which is preliminary data.</text>
</comment>
<organism evidence="1 2">
    <name type="scientific">Cyclocybe aegerita</name>
    <name type="common">Black poplar mushroom</name>
    <name type="synonym">Agrocybe aegerita</name>
    <dbReference type="NCBI Taxonomy" id="1973307"/>
    <lineage>
        <taxon>Eukaryota</taxon>
        <taxon>Fungi</taxon>
        <taxon>Dikarya</taxon>
        <taxon>Basidiomycota</taxon>
        <taxon>Agaricomycotina</taxon>
        <taxon>Agaricomycetes</taxon>
        <taxon>Agaricomycetidae</taxon>
        <taxon>Agaricales</taxon>
        <taxon>Agaricineae</taxon>
        <taxon>Bolbitiaceae</taxon>
        <taxon>Cyclocybe</taxon>
    </lineage>
</organism>
<name>A0A8S0W319_CYCAE</name>